<comment type="caution">
    <text evidence="3">The sequence shown here is derived from an EMBL/GenBank/DDBJ whole genome shotgun (WGS) entry which is preliminary data.</text>
</comment>
<dbReference type="GO" id="GO:0046464">
    <property type="term" value="P:acylglycerol catabolic process"/>
    <property type="evidence" value="ECO:0007669"/>
    <property type="project" value="TreeGrafter"/>
</dbReference>
<dbReference type="GO" id="GO:0047372">
    <property type="term" value="F:monoacylglycerol lipase activity"/>
    <property type="evidence" value="ECO:0007669"/>
    <property type="project" value="TreeGrafter"/>
</dbReference>
<dbReference type="InterPro" id="IPR019546">
    <property type="entry name" value="TAT_signal_bac_arc"/>
</dbReference>
<dbReference type="OrthoDB" id="9780765at2"/>
<dbReference type="InterPro" id="IPR050266">
    <property type="entry name" value="AB_hydrolase_sf"/>
</dbReference>
<evidence type="ECO:0000313" key="4">
    <source>
        <dbReference type="Proteomes" id="UP000255334"/>
    </source>
</evidence>
<dbReference type="GO" id="GO:0016020">
    <property type="term" value="C:membrane"/>
    <property type="evidence" value="ECO:0007669"/>
    <property type="project" value="TreeGrafter"/>
</dbReference>
<organism evidence="3 4">
    <name type="scientific">Dyella psychrodurans</name>
    <dbReference type="NCBI Taxonomy" id="1927960"/>
    <lineage>
        <taxon>Bacteria</taxon>
        <taxon>Pseudomonadati</taxon>
        <taxon>Pseudomonadota</taxon>
        <taxon>Gammaproteobacteria</taxon>
        <taxon>Lysobacterales</taxon>
        <taxon>Rhodanobacteraceae</taxon>
        <taxon>Dyella</taxon>
    </lineage>
</organism>
<dbReference type="EMBL" id="QRBF01000005">
    <property type="protein sequence ID" value="RDS82581.1"/>
    <property type="molecule type" value="Genomic_DNA"/>
</dbReference>
<feature type="domain" description="AB hydrolase-1" evidence="2">
    <location>
        <begin position="67"/>
        <end position="295"/>
    </location>
</feature>
<dbReference type="AlphaFoldDB" id="A0A370X2V4"/>
<dbReference type="InterPro" id="IPR000073">
    <property type="entry name" value="AB_hydrolase_1"/>
</dbReference>
<dbReference type="NCBIfam" id="TIGR01409">
    <property type="entry name" value="TAT_signal_seq"/>
    <property type="match status" value="1"/>
</dbReference>
<keyword evidence="4" id="KW-1185">Reference proteome</keyword>
<dbReference type="PROSITE" id="PS51318">
    <property type="entry name" value="TAT"/>
    <property type="match status" value="1"/>
</dbReference>
<dbReference type="Proteomes" id="UP000255334">
    <property type="component" value="Unassembled WGS sequence"/>
</dbReference>
<sequence>MQRRDFMKLTAAALTAGAFSGYMPRALASAGGNSGMDAKAFHASRRFLQTPFGRIAYVERGTGDVALFLHGFPLNSFQWRGALDRLSPYRRCIAPDFMALGYTEVAEGQSVAPDAQVAMLIAFLDALAIPKVDLVANDSGGAVAQLFVTRHADRVRTLLLTNCDTEHESPPAAMKPVIAMSHEGTYVDKWLVPWLANKTLARSAQGFGGMCFADPRDPTDEAIDCYFTPLVSTPHRKALVHAYAIALEHNPLEGIGAALRRCAVPTRIVWGMDDTIFSPAGAEYLDHTMGHSLGVRRVTNAKLFYPEERPDLIAEEARRLWHMA</sequence>
<dbReference type="Pfam" id="PF00561">
    <property type="entry name" value="Abhydrolase_1"/>
    <property type="match status" value="1"/>
</dbReference>
<reference evidence="3 4" key="1">
    <citation type="submission" date="2018-07" db="EMBL/GenBank/DDBJ databases">
        <title>Dyella monticola sp. nov. and Dyella psychrodurans sp. nov. isolated from monsoon evergreen broad-leaved forest soil of Dinghu Mountain, China.</title>
        <authorList>
            <person name="Gao Z."/>
            <person name="Qiu L."/>
        </authorList>
    </citation>
    <scope>NUCLEOTIDE SEQUENCE [LARGE SCALE GENOMIC DNA]</scope>
    <source>
        <strain evidence="3 4">4MSK11</strain>
    </source>
</reference>
<name>A0A370X2V4_9GAMM</name>
<dbReference type="RefSeq" id="WP_115478757.1">
    <property type="nucleotide sequence ID" value="NZ_QRBF01000005.1"/>
</dbReference>
<dbReference type="InterPro" id="IPR029058">
    <property type="entry name" value="AB_hydrolase_fold"/>
</dbReference>
<evidence type="ECO:0000313" key="3">
    <source>
        <dbReference type="EMBL" id="RDS82581.1"/>
    </source>
</evidence>
<protein>
    <submittedName>
        <fullName evidence="3">Alpha/beta hydrolase</fullName>
    </submittedName>
</protein>
<accession>A0A370X2V4</accession>
<dbReference type="SUPFAM" id="SSF53474">
    <property type="entry name" value="alpha/beta-Hydrolases"/>
    <property type="match status" value="1"/>
</dbReference>
<gene>
    <name evidence="3" type="ORF">DWU99_14355</name>
</gene>
<dbReference type="PANTHER" id="PTHR43798:SF33">
    <property type="entry name" value="HYDROLASE, PUTATIVE (AFU_ORTHOLOGUE AFUA_2G14860)-RELATED"/>
    <property type="match status" value="1"/>
</dbReference>
<dbReference type="PRINTS" id="PR00111">
    <property type="entry name" value="ABHYDROLASE"/>
</dbReference>
<dbReference type="PANTHER" id="PTHR43798">
    <property type="entry name" value="MONOACYLGLYCEROL LIPASE"/>
    <property type="match status" value="1"/>
</dbReference>
<keyword evidence="1" id="KW-0732">Signal</keyword>
<evidence type="ECO:0000256" key="1">
    <source>
        <dbReference type="ARBA" id="ARBA00022729"/>
    </source>
</evidence>
<proteinExistence type="predicted"/>
<keyword evidence="3" id="KW-0378">Hydrolase</keyword>
<dbReference type="Gene3D" id="3.40.50.1820">
    <property type="entry name" value="alpha/beta hydrolase"/>
    <property type="match status" value="1"/>
</dbReference>
<evidence type="ECO:0000259" key="2">
    <source>
        <dbReference type="Pfam" id="PF00561"/>
    </source>
</evidence>
<dbReference type="InterPro" id="IPR006311">
    <property type="entry name" value="TAT_signal"/>
</dbReference>